<protein>
    <submittedName>
        <fullName evidence="1">Uncharacterized protein</fullName>
    </submittedName>
</protein>
<keyword evidence="2" id="KW-1185">Reference proteome</keyword>
<dbReference type="EMBL" id="JARBHB010000003">
    <property type="protein sequence ID" value="KAJ8889979.1"/>
    <property type="molecule type" value="Genomic_DNA"/>
</dbReference>
<reference evidence="1 2" key="1">
    <citation type="submission" date="2023-02" db="EMBL/GenBank/DDBJ databases">
        <title>LHISI_Scaffold_Assembly.</title>
        <authorList>
            <person name="Stuart O.P."/>
            <person name="Cleave R."/>
            <person name="Magrath M.J.L."/>
            <person name="Mikheyev A.S."/>
        </authorList>
    </citation>
    <scope>NUCLEOTIDE SEQUENCE [LARGE SCALE GENOMIC DNA]</scope>
    <source>
        <strain evidence="1">Daus_M_001</strain>
        <tissue evidence="1">Leg muscle</tissue>
    </source>
</reference>
<gene>
    <name evidence="1" type="ORF">PR048_009484</name>
</gene>
<dbReference type="Proteomes" id="UP001159363">
    <property type="component" value="Chromosome 3"/>
</dbReference>
<sequence>MCGNPQEEWIRVEILTKRSGPVTLKDIPRMKLNKLEICALELRHANPVGSVLEHITKKLINYMRNLSKLKQLSTITCSFYREQPLNASTPENHRLDFESGHSLYEWDNVEGICAHNFHNTDRGIKMVSVRCGSLVCREYADTGERRRDLQHGYKRATPQSCVYSSLRCVFIGWLLPQEVVSVTPHLAVCAGIGNCREFNDLYARLHSSVFTLGSDVCSLAAAPESRQCYFTPGSMVLATRFHISLLLARESSRACQINCDPTAMLASIRMKRGECLSPLQCCNVGVAETGDPTYENPGVTSPGIELGSLWEEMTSLTATPLRHQKFH</sequence>
<comment type="caution">
    <text evidence="1">The sequence shown here is derived from an EMBL/GenBank/DDBJ whole genome shotgun (WGS) entry which is preliminary data.</text>
</comment>
<proteinExistence type="predicted"/>
<name>A0ABQ9I028_9NEOP</name>
<evidence type="ECO:0000313" key="1">
    <source>
        <dbReference type="EMBL" id="KAJ8889979.1"/>
    </source>
</evidence>
<evidence type="ECO:0000313" key="2">
    <source>
        <dbReference type="Proteomes" id="UP001159363"/>
    </source>
</evidence>
<organism evidence="1 2">
    <name type="scientific">Dryococelus australis</name>
    <dbReference type="NCBI Taxonomy" id="614101"/>
    <lineage>
        <taxon>Eukaryota</taxon>
        <taxon>Metazoa</taxon>
        <taxon>Ecdysozoa</taxon>
        <taxon>Arthropoda</taxon>
        <taxon>Hexapoda</taxon>
        <taxon>Insecta</taxon>
        <taxon>Pterygota</taxon>
        <taxon>Neoptera</taxon>
        <taxon>Polyneoptera</taxon>
        <taxon>Phasmatodea</taxon>
        <taxon>Verophasmatodea</taxon>
        <taxon>Anareolatae</taxon>
        <taxon>Phasmatidae</taxon>
        <taxon>Eurycanthinae</taxon>
        <taxon>Dryococelus</taxon>
    </lineage>
</organism>
<accession>A0ABQ9I028</accession>